<sequence>MINLAQNVNIATHAKCSKDRIICGFEIFISALILNSQSPSIVHTRVQSKIPNRVQSFMQLQGFNRVHSV</sequence>
<dbReference type="Proteomes" id="UP001359559">
    <property type="component" value="Unassembled WGS sequence"/>
</dbReference>
<dbReference type="EMBL" id="JAYKXN010000008">
    <property type="protein sequence ID" value="KAK7265430.1"/>
    <property type="molecule type" value="Genomic_DNA"/>
</dbReference>
<keyword evidence="2" id="KW-1185">Reference proteome</keyword>
<gene>
    <name evidence="1" type="ORF">RJT34_33050</name>
</gene>
<reference evidence="1 2" key="1">
    <citation type="submission" date="2024-01" db="EMBL/GenBank/DDBJ databases">
        <title>The genomes of 5 underutilized Papilionoideae crops provide insights into root nodulation and disease resistance.</title>
        <authorList>
            <person name="Yuan L."/>
        </authorList>
    </citation>
    <scope>NUCLEOTIDE SEQUENCE [LARGE SCALE GENOMIC DNA]</scope>
    <source>
        <strain evidence="1">LY-2023</strain>
        <tissue evidence="1">Leaf</tissue>
    </source>
</reference>
<dbReference type="AlphaFoldDB" id="A0AAN9EZ70"/>
<accession>A0AAN9EZ70</accession>
<comment type="caution">
    <text evidence="1">The sequence shown here is derived from an EMBL/GenBank/DDBJ whole genome shotgun (WGS) entry which is preliminary data.</text>
</comment>
<evidence type="ECO:0000313" key="2">
    <source>
        <dbReference type="Proteomes" id="UP001359559"/>
    </source>
</evidence>
<organism evidence="1 2">
    <name type="scientific">Clitoria ternatea</name>
    <name type="common">Butterfly pea</name>
    <dbReference type="NCBI Taxonomy" id="43366"/>
    <lineage>
        <taxon>Eukaryota</taxon>
        <taxon>Viridiplantae</taxon>
        <taxon>Streptophyta</taxon>
        <taxon>Embryophyta</taxon>
        <taxon>Tracheophyta</taxon>
        <taxon>Spermatophyta</taxon>
        <taxon>Magnoliopsida</taxon>
        <taxon>eudicotyledons</taxon>
        <taxon>Gunneridae</taxon>
        <taxon>Pentapetalae</taxon>
        <taxon>rosids</taxon>
        <taxon>fabids</taxon>
        <taxon>Fabales</taxon>
        <taxon>Fabaceae</taxon>
        <taxon>Papilionoideae</taxon>
        <taxon>50 kb inversion clade</taxon>
        <taxon>NPAAA clade</taxon>
        <taxon>indigoferoid/millettioid clade</taxon>
        <taxon>Phaseoleae</taxon>
        <taxon>Clitoria</taxon>
    </lineage>
</organism>
<protein>
    <submittedName>
        <fullName evidence="1">Uncharacterized protein</fullName>
    </submittedName>
</protein>
<proteinExistence type="predicted"/>
<evidence type="ECO:0000313" key="1">
    <source>
        <dbReference type="EMBL" id="KAK7265430.1"/>
    </source>
</evidence>
<name>A0AAN9EZ70_CLITE</name>